<protein>
    <submittedName>
        <fullName evidence="1">Uncharacterized protein</fullName>
    </submittedName>
</protein>
<sequence length="90" mass="9953">MQQTTNKLIAGLIILLGLAVGYLYDIYFVESFSLVSPALSQKVSPEKLQKMIGEINWKIIDSDQFKSLEAYGESPVDKGVTGKKDIFAPI</sequence>
<comment type="caution">
    <text evidence="1">The sequence shown here is derived from an EMBL/GenBank/DDBJ whole genome shotgun (WGS) entry which is preliminary data.</text>
</comment>
<organism evidence="1 2">
    <name type="scientific">Candidatus Yanofskybacteria bacterium GW2011_GWD2_39_48</name>
    <dbReference type="NCBI Taxonomy" id="1619031"/>
    <lineage>
        <taxon>Bacteria</taxon>
        <taxon>Candidatus Yanofskyibacteriota</taxon>
    </lineage>
</organism>
<evidence type="ECO:0000313" key="1">
    <source>
        <dbReference type="EMBL" id="KKR23955.1"/>
    </source>
</evidence>
<evidence type="ECO:0000313" key="2">
    <source>
        <dbReference type="Proteomes" id="UP000034764"/>
    </source>
</evidence>
<dbReference type="Proteomes" id="UP000034764">
    <property type="component" value="Unassembled WGS sequence"/>
</dbReference>
<gene>
    <name evidence="1" type="ORF">UT53_C0003G0020</name>
</gene>
<dbReference type="AlphaFoldDB" id="A0A0G0RN34"/>
<proteinExistence type="predicted"/>
<reference evidence="1 2" key="1">
    <citation type="journal article" date="2015" name="Nature">
        <title>rRNA introns, odd ribosomes, and small enigmatic genomes across a large radiation of phyla.</title>
        <authorList>
            <person name="Brown C.T."/>
            <person name="Hug L.A."/>
            <person name="Thomas B.C."/>
            <person name="Sharon I."/>
            <person name="Castelle C.J."/>
            <person name="Singh A."/>
            <person name="Wilkins M.J."/>
            <person name="Williams K.H."/>
            <person name="Banfield J.F."/>
        </authorList>
    </citation>
    <scope>NUCLEOTIDE SEQUENCE [LARGE SCALE GENOMIC DNA]</scope>
</reference>
<dbReference type="EMBL" id="LBXD01000003">
    <property type="protein sequence ID" value="KKR23955.1"/>
    <property type="molecule type" value="Genomic_DNA"/>
</dbReference>
<accession>A0A0G0RN34</accession>
<name>A0A0G0RN34_9BACT</name>